<evidence type="ECO:0000256" key="1">
    <source>
        <dbReference type="ARBA" id="ARBA00022737"/>
    </source>
</evidence>
<evidence type="ECO:0008006" key="7">
    <source>
        <dbReference type="Google" id="ProtNLM"/>
    </source>
</evidence>
<evidence type="ECO:0000313" key="6">
    <source>
        <dbReference type="Proteomes" id="UP000054466"/>
    </source>
</evidence>
<protein>
    <recommendedName>
        <fullName evidence="7">Ankyrin repeat domain-containing protein</fullName>
    </recommendedName>
</protein>
<reference evidence="5 6" key="1">
    <citation type="submission" date="2015-01" db="EMBL/GenBank/DDBJ databases">
        <title>The Genome Sequence of Cladophialophora immunda CBS83496.</title>
        <authorList>
            <consortium name="The Broad Institute Genomics Platform"/>
            <person name="Cuomo C."/>
            <person name="de Hoog S."/>
            <person name="Gorbushina A."/>
            <person name="Stielow B."/>
            <person name="Teixiera M."/>
            <person name="Abouelleil A."/>
            <person name="Chapman S.B."/>
            <person name="Priest M."/>
            <person name="Young S.K."/>
            <person name="Wortman J."/>
            <person name="Nusbaum C."/>
            <person name="Birren B."/>
        </authorList>
    </citation>
    <scope>NUCLEOTIDE SEQUENCE [LARGE SCALE GENOMIC DNA]</scope>
    <source>
        <strain evidence="5 6">CBS 83496</strain>
    </source>
</reference>
<keyword evidence="6" id="KW-1185">Reference proteome</keyword>
<name>A0A0D2CGK1_9EURO</name>
<gene>
    <name evidence="5" type="ORF">PV07_05159</name>
</gene>
<dbReference type="SMART" id="SM00248">
    <property type="entry name" value="ANK"/>
    <property type="match status" value="3"/>
</dbReference>
<feature type="region of interest" description="Disordered" evidence="4">
    <location>
        <begin position="167"/>
        <end position="195"/>
    </location>
</feature>
<dbReference type="InterPro" id="IPR002110">
    <property type="entry name" value="Ankyrin_rpt"/>
</dbReference>
<dbReference type="InterPro" id="IPR036770">
    <property type="entry name" value="Ankyrin_rpt-contain_sf"/>
</dbReference>
<dbReference type="RefSeq" id="XP_016249556.1">
    <property type="nucleotide sequence ID" value="XM_016392037.1"/>
</dbReference>
<evidence type="ECO:0000256" key="4">
    <source>
        <dbReference type="SAM" id="MobiDB-lite"/>
    </source>
</evidence>
<evidence type="ECO:0000256" key="3">
    <source>
        <dbReference type="PROSITE-ProRule" id="PRU00023"/>
    </source>
</evidence>
<dbReference type="OrthoDB" id="20872at2759"/>
<proteinExistence type="predicted"/>
<dbReference type="Pfam" id="PF13857">
    <property type="entry name" value="Ank_5"/>
    <property type="match status" value="1"/>
</dbReference>
<dbReference type="PANTHER" id="PTHR24198">
    <property type="entry name" value="ANKYRIN REPEAT AND PROTEIN KINASE DOMAIN-CONTAINING PROTEIN"/>
    <property type="match status" value="1"/>
</dbReference>
<keyword evidence="2 3" id="KW-0040">ANK repeat</keyword>
<dbReference type="VEuPathDB" id="FungiDB:PV07_05159"/>
<accession>A0A0D2CGK1</accession>
<evidence type="ECO:0000313" key="5">
    <source>
        <dbReference type="EMBL" id="KIW29340.1"/>
    </source>
</evidence>
<dbReference type="HOGENOM" id="CLU_1396159_0_0_1"/>
<dbReference type="GeneID" id="27344353"/>
<organism evidence="5 6">
    <name type="scientific">Cladophialophora immunda</name>
    <dbReference type="NCBI Taxonomy" id="569365"/>
    <lineage>
        <taxon>Eukaryota</taxon>
        <taxon>Fungi</taxon>
        <taxon>Dikarya</taxon>
        <taxon>Ascomycota</taxon>
        <taxon>Pezizomycotina</taxon>
        <taxon>Eurotiomycetes</taxon>
        <taxon>Chaetothyriomycetidae</taxon>
        <taxon>Chaetothyriales</taxon>
        <taxon>Herpotrichiellaceae</taxon>
        <taxon>Cladophialophora</taxon>
    </lineage>
</organism>
<feature type="repeat" description="ANK" evidence="3">
    <location>
        <begin position="114"/>
        <end position="146"/>
    </location>
</feature>
<dbReference type="PANTHER" id="PTHR24198:SF165">
    <property type="entry name" value="ANKYRIN REPEAT-CONTAINING PROTEIN-RELATED"/>
    <property type="match status" value="1"/>
</dbReference>
<keyword evidence="1" id="KW-0677">Repeat</keyword>
<dbReference type="SUPFAM" id="SSF48403">
    <property type="entry name" value="Ankyrin repeat"/>
    <property type="match status" value="1"/>
</dbReference>
<dbReference type="STRING" id="569365.A0A0D2CGK1"/>
<evidence type="ECO:0000256" key="2">
    <source>
        <dbReference type="ARBA" id="ARBA00023043"/>
    </source>
</evidence>
<dbReference type="EMBL" id="KN847042">
    <property type="protein sequence ID" value="KIW29340.1"/>
    <property type="molecule type" value="Genomic_DNA"/>
</dbReference>
<dbReference type="Proteomes" id="UP000054466">
    <property type="component" value="Unassembled WGS sequence"/>
</dbReference>
<sequence length="195" mass="21124">MPRLCSRAALELHYTMPQGKAMRAKSRFPRFIVSLGVTEETRAKDFNDNIPLAVAVNAGHVKVVETILRTAQVSPKVRNEYKELLFHNAVAAGDIDMVNVFLESGASAEWKGKDNERALHVAARAGNAPVVRLLLKHGAAPKVKDSGLCTPLEIARGPEVIMLLREAESQVSKGKGKPQPKTVLPPPPAYSSSAK</sequence>
<dbReference type="Gene3D" id="1.25.40.20">
    <property type="entry name" value="Ankyrin repeat-containing domain"/>
    <property type="match status" value="1"/>
</dbReference>
<dbReference type="AlphaFoldDB" id="A0A0D2CGK1"/>
<dbReference type="PROSITE" id="PS50088">
    <property type="entry name" value="ANK_REPEAT"/>
    <property type="match status" value="1"/>
</dbReference>
<dbReference type="PROSITE" id="PS50297">
    <property type="entry name" value="ANK_REP_REGION"/>
    <property type="match status" value="1"/>
</dbReference>